<keyword evidence="2" id="KW-1185">Reference proteome</keyword>
<reference evidence="1" key="1">
    <citation type="submission" date="2018-11" db="EMBL/GenBank/DDBJ databases">
        <authorList>
            <consortium name="Pathogen Informatics"/>
        </authorList>
    </citation>
    <scope>NUCLEOTIDE SEQUENCE</scope>
</reference>
<gene>
    <name evidence="1" type="ORF">PXEA_LOCUS16374</name>
</gene>
<name>A0A3S5AR06_9PLAT</name>
<comment type="caution">
    <text evidence="1">The sequence shown here is derived from an EMBL/GenBank/DDBJ whole genome shotgun (WGS) entry which is preliminary data.</text>
</comment>
<dbReference type="Proteomes" id="UP000784294">
    <property type="component" value="Unassembled WGS sequence"/>
</dbReference>
<organism evidence="1 2">
    <name type="scientific">Protopolystoma xenopodis</name>
    <dbReference type="NCBI Taxonomy" id="117903"/>
    <lineage>
        <taxon>Eukaryota</taxon>
        <taxon>Metazoa</taxon>
        <taxon>Spiralia</taxon>
        <taxon>Lophotrochozoa</taxon>
        <taxon>Platyhelminthes</taxon>
        <taxon>Monogenea</taxon>
        <taxon>Polyopisthocotylea</taxon>
        <taxon>Polystomatidea</taxon>
        <taxon>Polystomatidae</taxon>
        <taxon>Protopolystoma</taxon>
    </lineage>
</organism>
<dbReference type="AlphaFoldDB" id="A0A3S5AR06"/>
<evidence type="ECO:0000313" key="1">
    <source>
        <dbReference type="EMBL" id="VEL22934.1"/>
    </source>
</evidence>
<proteinExistence type="predicted"/>
<protein>
    <submittedName>
        <fullName evidence="1">Uncharacterized protein</fullName>
    </submittedName>
</protein>
<dbReference type="EMBL" id="CAAALY010059167">
    <property type="protein sequence ID" value="VEL22934.1"/>
    <property type="molecule type" value="Genomic_DNA"/>
</dbReference>
<accession>A0A3S5AR06</accession>
<sequence length="100" mass="11029">MSCSCRCNIDADRLYRKVPGSIAYAVTRLDLRPYGIFFDQTMAKKSRPASGPTCSPLAVATGRCDGRFLPRSKKTTRTGVLSFTRTPLAPFYPPTLADHL</sequence>
<evidence type="ECO:0000313" key="2">
    <source>
        <dbReference type="Proteomes" id="UP000784294"/>
    </source>
</evidence>